<feature type="compositionally biased region" description="Polar residues" evidence="6">
    <location>
        <begin position="1"/>
        <end position="15"/>
    </location>
</feature>
<evidence type="ECO:0000256" key="3">
    <source>
        <dbReference type="ARBA" id="ARBA00022694"/>
    </source>
</evidence>
<dbReference type="Pfam" id="PF08617">
    <property type="entry name" value="CGI-121"/>
    <property type="match status" value="1"/>
</dbReference>
<organism evidence="7 8">
    <name type="scientific">Hypsibius exemplaris</name>
    <name type="common">Freshwater tardigrade</name>
    <dbReference type="NCBI Taxonomy" id="2072580"/>
    <lineage>
        <taxon>Eukaryota</taxon>
        <taxon>Metazoa</taxon>
        <taxon>Ecdysozoa</taxon>
        <taxon>Tardigrada</taxon>
        <taxon>Eutardigrada</taxon>
        <taxon>Parachela</taxon>
        <taxon>Hypsibioidea</taxon>
        <taxon>Hypsibiidae</taxon>
        <taxon>Hypsibius</taxon>
    </lineage>
</organism>
<dbReference type="PANTHER" id="PTHR15840">
    <property type="entry name" value="CGI-121 FAMILY MEMBER"/>
    <property type="match status" value="1"/>
</dbReference>
<dbReference type="GO" id="GO:0002949">
    <property type="term" value="P:tRNA threonylcarbamoyladenosine modification"/>
    <property type="evidence" value="ECO:0007669"/>
    <property type="project" value="TreeGrafter"/>
</dbReference>
<gene>
    <name evidence="7" type="ORF">BV898_18613</name>
</gene>
<evidence type="ECO:0000313" key="8">
    <source>
        <dbReference type="Proteomes" id="UP000192578"/>
    </source>
</evidence>
<dbReference type="Proteomes" id="UP000192578">
    <property type="component" value="Unassembled WGS sequence"/>
</dbReference>
<evidence type="ECO:0000256" key="2">
    <source>
        <dbReference type="ARBA" id="ARBA00005546"/>
    </source>
</evidence>
<evidence type="ECO:0000256" key="1">
    <source>
        <dbReference type="ARBA" id="ARBA00004123"/>
    </source>
</evidence>
<dbReference type="InterPro" id="IPR013926">
    <property type="entry name" value="CGI121/TPRKB"/>
</dbReference>
<comment type="similarity">
    <text evidence="2 5">Belongs to the CGI121/TPRKB family.</text>
</comment>
<name>A0A9X6RP08_HYPEX</name>
<dbReference type="OrthoDB" id="329139at2759"/>
<dbReference type="Gene3D" id="3.30.2380.10">
    <property type="entry name" value="CGI121/TPRKB"/>
    <property type="match status" value="1"/>
</dbReference>
<dbReference type="InterPro" id="IPR036504">
    <property type="entry name" value="CGI121/TPRKB_sf"/>
</dbReference>
<keyword evidence="8" id="KW-1185">Reference proteome</keyword>
<dbReference type="GO" id="GO:0005829">
    <property type="term" value="C:cytosol"/>
    <property type="evidence" value="ECO:0007669"/>
    <property type="project" value="TreeGrafter"/>
</dbReference>
<evidence type="ECO:0000313" key="7">
    <source>
        <dbReference type="EMBL" id="OWA54201.1"/>
    </source>
</evidence>
<dbReference type="SUPFAM" id="SSF143870">
    <property type="entry name" value="PF0523-like"/>
    <property type="match status" value="1"/>
</dbReference>
<accession>A0A9X6RP08</accession>
<feature type="region of interest" description="Disordered" evidence="6">
    <location>
        <begin position="1"/>
        <end position="20"/>
    </location>
</feature>
<dbReference type="GO" id="GO:0005634">
    <property type="term" value="C:nucleus"/>
    <property type="evidence" value="ECO:0007669"/>
    <property type="project" value="UniProtKB-SubCell"/>
</dbReference>
<sequence length="202" mass="22586">MRTEFDSVSDSSAQEQEPPIFQKTSPVEPTWWITENLYELSQPKAVYDAVVKAHYPAVFLNSAMVTGNSLDLQIAVKKAISKLARNSMITKSLPMEVLYAISPRTGISDALKVLGFNAKLSAVFVVWLHSSQEPGDSQRTAFEKLMQQNGNRLPLSRIKDLRNLSAISDFYEFSTVPERPPLSPEWTTVLTSYVTSKIATKE</sequence>
<protein>
    <submittedName>
        <fullName evidence="7">Uncharacterized protein</fullName>
    </submittedName>
</protein>
<evidence type="ECO:0000256" key="5">
    <source>
        <dbReference type="RuleBase" id="RU004398"/>
    </source>
</evidence>
<keyword evidence="3" id="KW-0819">tRNA processing</keyword>
<dbReference type="PANTHER" id="PTHR15840:SF10">
    <property type="entry name" value="EKC_KEOPS COMPLEX SUBUNIT TPRKB"/>
    <property type="match status" value="1"/>
</dbReference>
<proteinExistence type="inferred from homology"/>
<dbReference type="AlphaFoldDB" id="A0A9X6RP08"/>
<dbReference type="GO" id="GO:0000408">
    <property type="term" value="C:EKC/KEOPS complex"/>
    <property type="evidence" value="ECO:0007669"/>
    <property type="project" value="TreeGrafter"/>
</dbReference>
<evidence type="ECO:0000256" key="4">
    <source>
        <dbReference type="ARBA" id="ARBA00023242"/>
    </source>
</evidence>
<keyword evidence="4 5" id="KW-0539">Nucleus</keyword>
<comment type="subcellular location">
    <subcellularLocation>
        <location evidence="1">Nucleus</location>
    </subcellularLocation>
</comment>
<comment type="caution">
    <text evidence="7">The sequence shown here is derived from an EMBL/GenBank/DDBJ whole genome shotgun (WGS) entry which is preliminary data.</text>
</comment>
<evidence type="ECO:0000256" key="6">
    <source>
        <dbReference type="SAM" id="MobiDB-lite"/>
    </source>
</evidence>
<reference evidence="8" key="1">
    <citation type="submission" date="2017-01" db="EMBL/GenBank/DDBJ databases">
        <title>Comparative genomics of anhydrobiosis in the tardigrade Hypsibius dujardini.</title>
        <authorList>
            <person name="Yoshida Y."/>
            <person name="Koutsovoulos G."/>
            <person name="Laetsch D."/>
            <person name="Stevens L."/>
            <person name="Kumar S."/>
            <person name="Horikawa D."/>
            <person name="Ishino K."/>
            <person name="Komine S."/>
            <person name="Tomita M."/>
            <person name="Blaxter M."/>
            <person name="Arakawa K."/>
        </authorList>
    </citation>
    <scope>NUCLEOTIDE SEQUENCE [LARGE SCALE GENOMIC DNA]</scope>
    <source>
        <strain evidence="8">Z151</strain>
    </source>
</reference>
<dbReference type="EMBL" id="MTYJ01000381">
    <property type="protein sequence ID" value="OWA54201.1"/>
    <property type="molecule type" value="Genomic_DNA"/>
</dbReference>